<dbReference type="InterPro" id="IPR001296">
    <property type="entry name" value="Glyco_trans_1"/>
</dbReference>
<sequence>MHIAVFNQHHHNPDCPATCRHYTFLEELAKRHQVTLITSNGWRSIRITDKYNWAPKGVKLHECKIPYANKMGILQRFFSFAGYAAYSFWKGLTMPKPDVIWAISTPLSTPWVAAQVASIRNVPWVFEVQDLWPSFPIEMGAVNYKWMEQLLYRTEKNLYNSASHIITLSPDMSAYVAGLDISIKKITTNYNGTDIAQADAISEQEVEELRLKYNLQGKQVVLYAGTYGRANDMLTLMKTIKSMAADASITFILTGNGYYEPQLKALAAQVPNLLLLKPQPRPEVFNLFRLAAISLVTFNDLPVLATNSPSKFYDSLACNTPVIVTNPGWTKRFVEEYGVGWYTPAEQPEALAESIKYALSQPEELKAAGARGKAIAYQLFDRQELVKEVEQVLVGSARV</sequence>
<evidence type="ECO:0000313" key="4">
    <source>
        <dbReference type="EMBL" id="MBW7468327.1"/>
    </source>
</evidence>
<dbReference type="Proteomes" id="UP000813018">
    <property type="component" value="Unassembled WGS sequence"/>
</dbReference>
<keyword evidence="5" id="KW-1185">Reference proteome</keyword>
<evidence type="ECO:0000259" key="2">
    <source>
        <dbReference type="Pfam" id="PF00534"/>
    </source>
</evidence>
<dbReference type="SUPFAM" id="SSF53756">
    <property type="entry name" value="UDP-Glycosyltransferase/glycogen phosphorylase"/>
    <property type="match status" value="1"/>
</dbReference>
<dbReference type="EMBL" id="JAHYXK010000013">
    <property type="protein sequence ID" value="MBW7468327.1"/>
    <property type="molecule type" value="Genomic_DNA"/>
</dbReference>
<name>A0ABS7CXS5_9BACT</name>
<accession>A0ABS7CXS5</accession>
<reference evidence="4 5" key="1">
    <citation type="journal article" date="2016" name="Int. J. Syst. Evol. Microbiol.">
        <title>Pontibacter aydingkolensis sp. nov., isolated from soil of a salt lake.</title>
        <authorList>
            <person name="Osman G."/>
            <person name="Zhang T."/>
            <person name="Lou K."/>
            <person name="Gao Y."/>
            <person name="Chang W."/>
            <person name="Lin Q."/>
            <person name="Yang H.M."/>
            <person name="Huo X.D."/>
            <person name="Wang N."/>
        </authorList>
    </citation>
    <scope>NUCLEOTIDE SEQUENCE [LARGE SCALE GENOMIC DNA]</scope>
    <source>
        <strain evidence="4 5">KACC 19255</strain>
    </source>
</reference>
<comment type="caution">
    <text evidence="4">The sequence shown here is derived from an EMBL/GenBank/DDBJ whole genome shotgun (WGS) entry which is preliminary data.</text>
</comment>
<dbReference type="PANTHER" id="PTHR46401:SF2">
    <property type="entry name" value="GLYCOSYLTRANSFERASE WBBK-RELATED"/>
    <property type="match status" value="1"/>
</dbReference>
<feature type="domain" description="Glycosyl transferase family 1" evidence="2">
    <location>
        <begin position="208"/>
        <end position="373"/>
    </location>
</feature>
<dbReference type="InterPro" id="IPR028098">
    <property type="entry name" value="Glyco_trans_4-like_N"/>
</dbReference>
<dbReference type="Gene3D" id="3.40.50.2000">
    <property type="entry name" value="Glycogen Phosphorylase B"/>
    <property type="match status" value="2"/>
</dbReference>
<keyword evidence="1" id="KW-0808">Transferase</keyword>
<evidence type="ECO:0000259" key="3">
    <source>
        <dbReference type="Pfam" id="PF13579"/>
    </source>
</evidence>
<dbReference type="Pfam" id="PF13579">
    <property type="entry name" value="Glyco_trans_4_4"/>
    <property type="match status" value="1"/>
</dbReference>
<dbReference type="Pfam" id="PF00534">
    <property type="entry name" value="Glycos_transf_1"/>
    <property type="match status" value="1"/>
</dbReference>
<evidence type="ECO:0000256" key="1">
    <source>
        <dbReference type="ARBA" id="ARBA00022679"/>
    </source>
</evidence>
<evidence type="ECO:0000313" key="5">
    <source>
        <dbReference type="Proteomes" id="UP000813018"/>
    </source>
</evidence>
<organism evidence="4 5">
    <name type="scientific">Pontibacter aydingkolensis</name>
    <dbReference type="NCBI Taxonomy" id="1911536"/>
    <lineage>
        <taxon>Bacteria</taxon>
        <taxon>Pseudomonadati</taxon>
        <taxon>Bacteroidota</taxon>
        <taxon>Cytophagia</taxon>
        <taxon>Cytophagales</taxon>
        <taxon>Hymenobacteraceae</taxon>
        <taxon>Pontibacter</taxon>
    </lineage>
</organism>
<feature type="domain" description="Glycosyltransferase subfamily 4-like N-terminal" evidence="3">
    <location>
        <begin position="25"/>
        <end position="192"/>
    </location>
</feature>
<gene>
    <name evidence="4" type="ORF">K0O23_14720</name>
</gene>
<dbReference type="RefSeq" id="WP_219878198.1">
    <property type="nucleotide sequence ID" value="NZ_JAHYXK010000013.1"/>
</dbReference>
<dbReference type="CDD" id="cd03794">
    <property type="entry name" value="GT4_WbuB-like"/>
    <property type="match status" value="1"/>
</dbReference>
<protein>
    <submittedName>
        <fullName evidence="4">Glycosyltransferase family 4 protein</fullName>
    </submittedName>
</protein>
<proteinExistence type="predicted"/>
<dbReference type="PANTHER" id="PTHR46401">
    <property type="entry name" value="GLYCOSYLTRANSFERASE WBBK-RELATED"/>
    <property type="match status" value="1"/>
</dbReference>